<accession>A0ABU5LFE6</accession>
<reference evidence="2" key="1">
    <citation type="submission" date="2023-07" db="EMBL/GenBank/DDBJ databases">
        <title>Structural and functional analysis of rice phyllospheric bacteria for their antimicrobial properties and defense elicitation against blast disease.</title>
        <authorList>
            <person name="Sahu K.P."/>
            <person name="Asharani P."/>
            <person name="Kumar M."/>
            <person name="Reddy B."/>
            <person name="Kumar A."/>
        </authorList>
    </citation>
    <scope>NUCLEOTIDE SEQUENCE [LARGE SCALE GENOMIC DNA]</scope>
    <source>
        <strain evidence="2">OsEp_Plm_30P10</strain>
    </source>
</reference>
<dbReference type="InterPro" id="IPR024753">
    <property type="entry name" value="AriR"/>
</dbReference>
<dbReference type="Gene3D" id="1.20.5.5260">
    <property type="match status" value="1"/>
</dbReference>
<organism evidence="1 2">
    <name type="scientific">Pantoea eucrina</name>
    <dbReference type="NCBI Taxonomy" id="472693"/>
    <lineage>
        <taxon>Bacteria</taxon>
        <taxon>Pseudomonadati</taxon>
        <taxon>Pseudomonadota</taxon>
        <taxon>Gammaproteobacteria</taxon>
        <taxon>Enterobacterales</taxon>
        <taxon>Erwiniaceae</taxon>
        <taxon>Pantoea</taxon>
    </lineage>
</organism>
<gene>
    <name evidence="1" type="ORF">N4G40_10365</name>
</gene>
<dbReference type="EMBL" id="JAOBTT010000001">
    <property type="protein sequence ID" value="MDZ7278673.1"/>
    <property type="molecule type" value="Genomic_DNA"/>
</dbReference>
<protein>
    <submittedName>
        <fullName evidence="1">Biofilm development regulator YmgB/AriR family protein</fullName>
    </submittedName>
</protein>
<sequence length="88" mass="9518">MANNYNIYDALPDTALAKHFKEAGESLGNEATVLGTIIRNLLATEGKVSNKSVILRLIMALEATEDEAQAAILRRTLEIVVGYTPDDA</sequence>
<evidence type="ECO:0000313" key="1">
    <source>
        <dbReference type="EMBL" id="MDZ7278673.1"/>
    </source>
</evidence>
<evidence type="ECO:0000313" key="2">
    <source>
        <dbReference type="Proteomes" id="UP001288620"/>
    </source>
</evidence>
<proteinExistence type="predicted"/>
<comment type="caution">
    <text evidence="1">The sequence shown here is derived from an EMBL/GenBank/DDBJ whole genome shotgun (WGS) entry which is preliminary data.</text>
</comment>
<dbReference type="Pfam" id="PF10798">
    <property type="entry name" value="YmgB"/>
    <property type="match status" value="1"/>
</dbReference>
<name>A0ABU5LFE6_9GAMM</name>
<dbReference type="Proteomes" id="UP001288620">
    <property type="component" value="Unassembled WGS sequence"/>
</dbReference>
<dbReference type="RefSeq" id="WP_322542622.1">
    <property type="nucleotide sequence ID" value="NZ_JAOBTT010000001.1"/>
</dbReference>
<keyword evidence="2" id="KW-1185">Reference proteome</keyword>